<dbReference type="OrthoDB" id="1112791at2759"/>
<evidence type="ECO:0000256" key="2">
    <source>
        <dbReference type="SAM" id="MobiDB-lite"/>
    </source>
</evidence>
<evidence type="ECO:0000256" key="1">
    <source>
        <dbReference type="ARBA" id="ARBA00006019"/>
    </source>
</evidence>
<reference evidence="5" key="1">
    <citation type="journal article" date="2013" name="Nat. Genet.">
        <title>The Capsella rubella genome and the genomic consequences of rapid mating system evolution.</title>
        <authorList>
            <person name="Slotte T."/>
            <person name="Hazzouri K.M."/>
            <person name="Agren J.A."/>
            <person name="Koenig D."/>
            <person name="Maumus F."/>
            <person name="Guo Y.L."/>
            <person name="Steige K."/>
            <person name="Platts A.E."/>
            <person name="Escobar J.S."/>
            <person name="Newman L.K."/>
            <person name="Wang W."/>
            <person name="Mandakova T."/>
            <person name="Vello E."/>
            <person name="Smith L.M."/>
            <person name="Henz S.R."/>
            <person name="Steffen J."/>
            <person name="Takuno S."/>
            <person name="Brandvain Y."/>
            <person name="Coop G."/>
            <person name="Andolfatto P."/>
            <person name="Hu T.T."/>
            <person name="Blanchette M."/>
            <person name="Clark R.M."/>
            <person name="Quesneville H."/>
            <person name="Nordborg M."/>
            <person name="Gaut B.S."/>
            <person name="Lysak M.A."/>
            <person name="Jenkins J."/>
            <person name="Grimwood J."/>
            <person name="Chapman J."/>
            <person name="Prochnik S."/>
            <person name="Shu S."/>
            <person name="Rokhsar D."/>
            <person name="Schmutz J."/>
            <person name="Weigel D."/>
            <person name="Wright S.I."/>
        </authorList>
    </citation>
    <scope>NUCLEOTIDE SEQUENCE [LARGE SCALE GENOMIC DNA]</scope>
    <source>
        <strain evidence="5">cv. Monte Gargano</strain>
    </source>
</reference>
<organism evidence="4 5">
    <name type="scientific">Capsella rubella</name>
    <dbReference type="NCBI Taxonomy" id="81985"/>
    <lineage>
        <taxon>Eukaryota</taxon>
        <taxon>Viridiplantae</taxon>
        <taxon>Streptophyta</taxon>
        <taxon>Embryophyta</taxon>
        <taxon>Tracheophyta</taxon>
        <taxon>Spermatophyta</taxon>
        <taxon>Magnoliopsida</taxon>
        <taxon>eudicotyledons</taxon>
        <taxon>Gunneridae</taxon>
        <taxon>Pentapetalae</taxon>
        <taxon>rosids</taxon>
        <taxon>malvids</taxon>
        <taxon>Brassicales</taxon>
        <taxon>Brassicaceae</taxon>
        <taxon>Camelineae</taxon>
        <taxon>Capsella</taxon>
    </lineage>
</organism>
<comment type="similarity">
    <text evidence="1">Belongs to the cullin family.</text>
</comment>
<dbReference type="PANTHER" id="PTHR11932">
    <property type="entry name" value="CULLIN"/>
    <property type="match status" value="1"/>
</dbReference>
<proteinExistence type="inferred from homology"/>
<evidence type="ECO:0000313" key="4">
    <source>
        <dbReference type="EMBL" id="EOA20720.1"/>
    </source>
</evidence>
<dbReference type="GO" id="GO:0031625">
    <property type="term" value="F:ubiquitin protein ligase binding"/>
    <property type="evidence" value="ECO:0007669"/>
    <property type="project" value="InterPro"/>
</dbReference>
<dbReference type="KEGG" id="crb:17881172"/>
<accession>R0H780</accession>
<name>R0H780_9BRAS</name>
<feature type="domain" description="Cullin N-terminal" evidence="3">
    <location>
        <begin position="79"/>
        <end position="402"/>
    </location>
</feature>
<dbReference type="STRING" id="81985.R0H780"/>
<protein>
    <recommendedName>
        <fullName evidence="3">Cullin N-terminal domain-containing protein</fullName>
    </recommendedName>
</protein>
<dbReference type="EMBL" id="KB870810">
    <property type="protein sequence ID" value="EOA20720.1"/>
    <property type="molecule type" value="Genomic_DNA"/>
</dbReference>
<dbReference type="InterPro" id="IPR001373">
    <property type="entry name" value="Cullin_N"/>
</dbReference>
<dbReference type="AlphaFoldDB" id="R0H780"/>
<evidence type="ECO:0000313" key="5">
    <source>
        <dbReference type="Proteomes" id="UP000029121"/>
    </source>
</evidence>
<sequence>MKRPGSPATCSPAKSPKLVHHSPDDVEADENSYILPCSPRDDGLFCLPVSGPPLMFDFGPVPVTAELARKQQKYLADAWDLLKPAIKIILDDKYDKSKDINCRKIYNAVERACFGDPGKLQLQLFDLIKHQCEPHVSAVMRSLEKQSSDLSVFLPLVYTSWLDFKRKMMFLSDLAMYQRCDGITLWSVCQKLFHKQLSMSPQLQDQLITGILGLITDERFGKNANHTTDLLMNLMDMFHGVSKDVFEKPFLDSTSKFYAEEAEQVLQQSDISQYLKFAEGILHAEETKCVKDYFFFASCSLQLMEVLASRLLEAHAGFLEEGFMLLMDESLIDDLRRMYRLFYTADLVDYIDRFLRSYIMAKGEGARQESSLHDLHTRIANIWRQCFREDDLLDKTIRDSFEGMGLHVPGEFSDQEQWEEED</sequence>
<feature type="region of interest" description="Disordered" evidence="2">
    <location>
        <begin position="1"/>
        <end position="24"/>
    </location>
</feature>
<dbReference type="Gene3D" id="1.20.1310.10">
    <property type="entry name" value="Cullin Repeats"/>
    <property type="match status" value="3"/>
</dbReference>
<dbReference type="eggNOG" id="KOG2167">
    <property type="taxonomic scope" value="Eukaryota"/>
</dbReference>
<dbReference type="Pfam" id="PF00888">
    <property type="entry name" value="Cullin"/>
    <property type="match status" value="1"/>
</dbReference>
<dbReference type="GO" id="GO:0006511">
    <property type="term" value="P:ubiquitin-dependent protein catabolic process"/>
    <property type="evidence" value="ECO:0007669"/>
    <property type="project" value="InterPro"/>
</dbReference>
<keyword evidence="5" id="KW-1185">Reference proteome</keyword>
<evidence type="ECO:0000259" key="3">
    <source>
        <dbReference type="Pfam" id="PF00888"/>
    </source>
</evidence>
<gene>
    <name evidence="4" type="ORF">CARUB_v10001040mg</name>
</gene>
<dbReference type="InterPro" id="IPR045093">
    <property type="entry name" value="Cullin"/>
</dbReference>
<dbReference type="SUPFAM" id="SSF74788">
    <property type="entry name" value="Cullin repeat-like"/>
    <property type="match status" value="1"/>
</dbReference>
<dbReference type="InterPro" id="IPR016159">
    <property type="entry name" value="Cullin_repeat-like_dom_sf"/>
</dbReference>
<dbReference type="Proteomes" id="UP000029121">
    <property type="component" value="Unassembled WGS sequence"/>
</dbReference>